<dbReference type="Pfam" id="PF03795">
    <property type="entry name" value="YCII"/>
    <property type="match status" value="2"/>
</dbReference>
<gene>
    <name evidence="3" type="ORF">CKO45_04795</name>
</gene>
<dbReference type="Gene3D" id="3.30.70.1060">
    <property type="entry name" value="Dimeric alpha+beta barrel"/>
    <property type="match status" value="2"/>
</dbReference>
<dbReference type="Proteomes" id="UP000697995">
    <property type="component" value="Unassembled WGS sequence"/>
</dbReference>
<dbReference type="SUPFAM" id="SSF54909">
    <property type="entry name" value="Dimeric alpha+beta barrel"/>
    <property type="match status" value="2"/>
</dbReference>
<protein>
    <recommendedName>
        <fullName evidence="2">YCII-related domain-containing protein</fullName>
    </recommendedName>
</protein>
<feature type="domain" description="YCII-related" evidence="2">
    <location>
        <begin position="9"/>
        <end position="97"/>
    </location>
</feature>
<keyword evidence="4" id="KW-1185">Reference proteome</keyword>
<dbReference type="PANTHER" id="PTHR33606">
    <property type="entry name" value="PROTEIN YCII"/>
    <property type="match status" value="1"/>
</dbReference>
<organism evidence="3 4">
    <name type="scientific">Paracraurococcus ruber</name>
    <dbReference type="NCBI Taxonomy" id="77675"/>
    <lineage>
        <taxon>Bacteria</taxon>
        <taxon>Pseudomonadati</taxon>
        <taxon>Pseudomonadota</taxon>
        <taxon>Alphaproteobacteria</taxon>
        <taxon>Acetobacterales</taxon>
        <taxon>Roseomonadaceae</taxon>
        <taxon>Paracraurococcus</taxon>
    </lineage>
</organism>
<evidence type="ECO:0000259" key="2">
    <source>
        <dbReference type="Pfam" id="PF03795"/>
    </source>
</evidence>
<dbReference type="EMBL" id="NRSG01000020">
    <property type="protein sequence ID" value="MBK1657545.1"/>
    <property type="molecule type" value="Genomic_DNA"/>
</dbReference>
<dbReference type="RefSeq" id="WP_133217749.1">
    <property type="nucleotide sequence ID" value="NZ_NRSG01000020.1"/>
</dbReference>
<dbReference type="InterPro" id="IPR011008">
    <property type="entry name" value="Dimeric_a/b-barrel"/>
</dbReference>
<sequence>MREDHAMGHAVLAFDGEDEGAPARRQAARERHLQVLAAWAGDGRLAFGTPLLAPDGRAMGSLMILGAPGEDALRAYLAEEPFNQEGVWQRVETFPFRIASLPYRPLPQPGAPIAPGRTHTVILARDGTDAEAPQRRLAVREQHMARVKPMAADGTLAIGGAILDAPGGRMLGSVAVIARDTDAGARDWMAEDPYVTGQVWQQVTLWGTRFAPLPWQPLPGAA</sequence>
<evidence type="ECO:0000313" key="4">
    <source>
        <dbReference type="Proteomes" id="UP000697995"/>
    </source>
</evidence>
<name>A0ABS1CT98_9PROT</name>
<feature type="domain" description="YCII-related" evidence="2">
    <location>
        <begin position="120"/>
        <end position="205"/>
    </location>
</feature>
<proteinExistence type="inferred from homology"/>
<evidence type="ECO:0000313" key="3">
    <source>
        <dbReference type="EMBL" id="MBK1657545.1"/>
    </source>
</evidence>
<comment type="similarity">
    <text evidence="1">Belongs to the YciI family.</text>
</comment>
<dbReference type="PANTHER" id="PTHR33606:SF3">
    <property type="entry name" value="PROTEIN YCII"/>
    <property type="match status" value="1"/>
</dbReference>
<comment type="caution">
    <text evidence="3">The sequence shown here is derived from an EMBL/GenBank/DDBJ whole genome shotgun (WGS) entry which is preliminary data.</text>
</comment>
<dbReference type="InterPro" id="IPR051807">
    <property type="entry name" value="Sec-metab_biosynth-assoc"/>
</dbReference>
<dbReference type="InterPro" id="IPR005545">
    <property type="entry name" value="YCII"/>
</dbReference>
<accession>A0ABS1CT98</accession>
<evidence type="ECO:0000256" key="1">
    <source>
        <dbReference type="ARBA" id="ARBA00007689"/>
    </source>
</evidence>
<reference evidence="3 4" key="1">
    <citation type="journal article" date="2020" name="Microorganisms">
        <title>Osmotic Adaptation and Compatible Solute Biosynthesis of Phototrophic Bacteria as Revealed from Genome Analyses.</title>
        <authorList>
            <person name="Imhoff J.F."/>
            <person name="Rahn T."/>
            <person name="Kunzel S."/>
            <person name="Keller A."/>
            <person name="Neulinger S.C."/>
        </authorList>
    </citation>
    <scope>NUCLEOTIDE SEQUENCE [LARGE SCALE GENOMIC DNA]</scope>
    <source>
        <strain evidence="3 4">DSM 15382</strain>
    </source>
</reference>